<dbReference type="GO" id="GO:0016791">
    <property type="term" value="F:phosphatase activity"/>
    <property type="evidence" value="ECO:0007669"/>
    <property type="project" value="TreeGrafter"/>
</dbReference>
<dbReference type="OMA" id="HEANDEM"/>
<dbReference type="Pfam" id="PF08448">
    <property type="entry name" value="PAS_4"/>
    <property type="match status" value="1"/>
</dbReference>
<dbReference type="Proteomes" id="UP000006461">
    <property type="component" value="Chromosome"/>
</dbReference>
<gene>
    <name evidence="5" type="ordered locus">MODMU_2881</name>
</gene>
<evidence type="ECO:0000256" key="2">
    <source>
        <dbReference type="SAM" id="Coils"/>
    </source>
</evidence>
<dbReference type="InterPro" id="IPR029016">
    <property type="entry name" value="GAF-like_dom_sf"/>
</dbReference>
<dbReference type="AlphaFoldDB" id="I4EY47"/>
<dbReference type="SMART" id="SM00331">
    <property type="entry name" value="PP2C_SIG"/>
    <property type="match status" value="1"/>
</dbReference>
<dbReference type="PANTHER" id="PTHR43156">
    <property type="entry name" value="STAGE II SPORULATION PROTEIN E-RELATED"/>
    <property type="match status" value="1"/>
</dbReference>
<evidence type="ECO:0000313" key="5">
    <source>
        <dbReference type="EMBL" id="CCH88310.1"/>
    </source>
</evidence>
<dbReference type="PANTHER" id="PTHR43156:SF2">
    <property type="entry name" value="STAGE II SPORULATION PROTEIN E"/>
    <property type="match status" value="1"/>
</dbReference>
<evidence type="ECO:0000259" key="4">
    <source>
        <dbReference type="PROSITE" id="PS50112"/>
    </source>
</evidence>
<dbReference type="Gene3D" id="3.30.450.40">
    <property type="match status" value="1"/>
</dbReference>
<dbReference type="EMBL" id="FO203431">
    <property type="protein sequence ID" value="CCH88310.1"/>
    <property type="molecule type" value="Genomic_DNA"/>
</dbReference>
<protein>
    <submittedName>
        <fullName evidence="5">PAS/PAC sensor protein</fullName>
    </submittedName>
</protein>
<dbReference type="InterPro" id="IPR013656">
    <property type="entry name" value="PAS_4"/>
</dbReference>
<feature type="compositionally biased region" description="Basic and acidic residues" evidence="3">
    <location>
        <begin position="592"/>
        <end position="605"/>
    </location>
</feature>
<dbReference type="InterPro" id="IPR036457">
    <property type="entry name" value="PPM-type-like_dom_sf"/>
</dbReference>
<evidence type="ECO:0000256" key="3">
    <source>
        <dbReference type="SAM" id="MobiDB-lite"/>
    </source>
</evidence>
<reference evidence="5 6" key="1">
    <citation type="journal article" date="2012" name="J. Bacteriol.">
        <title>Genome Sequence of Radiation-Resistant Modestobacter marinus Strain BC501, a Representative Actinobacterium That Thrives on Calcareous Stone Surfaces.</title>
        <authorList>
            <person name="Normand P."/>
            <person name="Gury J."/>
            <person name="Pujic P."/>
            <person name="Chouaia B."/>
            <person name="Crotti E."/>
            <person name="Brusetti L."/>
            <person name="Daffonchio D."/>
            <person name="Vacherie B."/>
            <person name="Barbe V."/>
            <person name="Medigue C."/>
            <person name="Calteau A."/>
            <person name="Ghodhbane-Gtari F."/>
            <person name="Essoussi I."/>
            <person name="Nouioui I."/>
            <person name="Abbassi-Ghozzi I."/>
            <person name="Gtari M."/>
        </authorList>
    </citation>
    <scope>NUCLEOTIDE SEQUENCE [LARGE SCALE GENOMIC DNA]</scope>
    <source>
        <strain evidence="6">BC 501</strain>
    </source>
</reference>
<dbReference type="KEGG" id="mmar:MODMU_2881"/>
<dbReference type="Gene3D" id="3.30.450.20">
    <property type="entry name" value="PAS domain"/>
    <property type="match status" value="1"/>
</dbReference>
<dbReference type="InterPro" id="IPR052016">
    <property type="entry name" value="Bact_Sigma-Reg"/>
</dbReference>
<dbReference type="eggNOG" id="COG2208">
    <property type="taxonomic scope" value="Bacteria"/>
</dbReference>
<dbReference type="OrthoDB" id="319881at2"/>
<dbReference type="InterPro" id="IPR000014">
    <property type="entry name" value="PAS"/>
</dbReference>
<dbReference type="eggNOG" id="COG2203">
    <property type="taxonomic scope" value="Bacteria"/>
</dbReference>
<dbReference type="SMART" id="SM00065">
    <property type="entry name" value="GAF"/>
    <property type="match status" value="1"/>
</dbReference>
<dbReference type="STRING" id="477641.MODMU_2881"/>
<evidence type="ECO:0000256" key="1">
    <source>
        <dbReference type="ARBA" id="ARBA00022801"/>
    </source>
</evidence>
<dbReference type="HOGENOM" id="CLU_000445_43_8_11"/>
<keyword evidence="2" id="KW-0175">Coiled coil</keyword>
<feature type="region of interest" description="Disordered" evidence="3">
    <location>
        <begin position="592"/>
        <end position="625"/>
    </location>
</feature>
<dbReference type="SUPFAM" id="SSF55781">
    <property type="entry name" value="GAF domain-like"/>
    <property type="match status" value="1"/>
</dbReference>
<dbReference type="PROSITE" id="PS50112">
    <property type="entry name" value="PAS"/>
    <property type="match status" value="1"/>
</dbReference>
<dbReference type="Gene3D" id="3.60.40.10">
    <property type="entry name" value="PPM-type phosphatase domain"/>
    <property type="match status" value="1"/>
</dbReference>
<organism evidence="5 6">
    <name type="scientific">Modestobacter italicus (strain DSM 44449 / CECT 9708 / BC 501)</name>
    <dbReference type="NCBI Taxonomy" id="2732864"/>
    <lineage>
        <taxon>Bacteria</taxon>
        <taxon>Bacillati</taxon>
        <taxon>Actinomycetota</taxon>
        <taxon>Actinomycetes</taxon>
        <taxon>Geodermatophilales</taxon>
        <taxon>Geodermatophilaceae</taxon>
        <taxon>Modestobacter</taxon>
    </lineage>
</organism>
<sequence length="625" mass="66636">MDFAAMFSSLPTAYLVMDPDLVIVEANPAYLQLLGRTRDELVGRYVFDAFPPAPDALDVDGTNPLQTSFETARDTGEPDVMPLFRYEVLDQVTGRSVPRAWSLISSPVLDDAGRTQLVLQRVEDVSEYLAERERIAEAGPSSSWARLDGLEADLFARTQELRSALASREAVTSRLAATAQVVLQLAAAESVADVTDTLAGAGLAALGADGGAIALRDDEDGVIRLTVTPSLAPGTHQHVGSIALGSRLPAAWAASTGETVVHRDQAEAEAWTPEMREAFAQSGQRSWITVPLSTGGRSLGSLVAGWETERTFSPEEVELVRAFGVQCAQALHRVRALTRERHEAQRSRALAEELQRSMLTDPLQPDHCQIAVRYLPAAAAAQVGGDWYDAFLQGDGALDLVIGDVVGHDTTAAATMGQLRSLLRGITVIGDPGPAQVLDGLDTAISRLDLATYATVGMARLERTAEETGRVTRLRWASAGHLAPVVVGADGELVDVPEPPGRLMLGVDPAHTRGDSVLELQGGATVLLYTDGLVERPGTDLDTGVAALQHLVRDLAHLPLEELCDRVLDQLVGEHPADDVALVAVRLHREDRPRPAEAGPDRLPDDVALPVGERAVGSTARAHTG</sequence>
<dbReference type="Pfam" id="PF13185">
    <property type="entry name" value="GAF_2"/>
    <property type="match status" value="1"/>
</dbReference>
<proteinExistence type="predicted"/>
<dbReference type="NCBIfam" id="TIGR00229">
    <property type="entry name" value="sensory_box"/>
    <property type="match status" value="1"/>
</dbReference>
<dbReference type="Pfam" id="PF07228">
    <property type="entry name" value="SpoIIE"/>
    <property type="match status" value="1"/>
</dbReference>
<feature type="coiled-coil region" evidence="2">
    <location>
        <begin position="327"/>
        <end position="357"/>
    </location>
</feature>
<dbReference type="SUPFAM" id="SSF55785">
    <property type="entry name" value="PYP-like sensor domain (PAS domain)"/>
    <property type="match status" value="1"/>
</dbReference>
<feature type="domain" description="PAS" evidence="4">
    <location>
        <begin position="1"/>
        <end position="52"/>
    </location>
</feature>
<accession>I4EY47</accession>
<dbReference type="SMART" id="SM00091">
    <property type="entry name" value="PAS"/>
    <property type="match status" value="1"/>
</dbReference>
<keyword evidence="6" id="KW-1185">Reference proteome</keyword>
<dbReference type="InterPro" id="IPR001932">
    <property type="entry name" value="PPM-type_phosphatase-like_dom"/>
</dbReference>
<name>I4EY47_MODI5</name>
<dbReference type="InterPro" id="IPR035965">
    <property type="entry name" value="PAS-like_dom_sf"/>
</dbReference>
<dbReference type="SUPFAM" id="SSF81606">
    <property type="entry name" value="PP2C-like"/>
    <property type="match status" value="1"/>
</dbReference>
<keyword evidence="1" id="KW-0378">Hydrolase</keyword>
<evidence type="ECO:0000313" key="6">
    <source>
        <dbReference type="Proteomes" id="UP000006461"/>
    </source>
</evidence>
<dbReference type="CDD" id="cd00130">
    <property type="entry name" value="PAS"/>
    <property type="match status" value="1"/>
</dbReference>
<dbReference type="InterPro" id="IPR003018">
    <property type="entry name" value="GAF"/>
</dbReference>